<evidence type="ECO:0008006" key="4">
    <source>
        <dbReference type="Google" id="ProtNLM"/>
    </source>
</evidence>
<dbReference type="Proteomes" id="UP001172681">
    <property type="component" value="Unassembled WGS sequence"/>
</dbReference>
<keyword evidence="3" id="KW-1185">Reference proteome</keyword>
<dbReference type="Pfam" id="PF14269">
    <property type="entry name" value="Arylsulfotran_2"/>
    <property type="match status" value="1"/>
</dbReference>
<dbReference type="PANTHER" id="PTHR35340">
    <property type="entry name" value="PQQ ENZYME REPEAT PROTEIN-RELATED"/>
    <property type="match status" value="1"/>
</dbReference>
<dbReference type="InterPro" id="IPR053143">
    <property type="entry name" value="Arylsulfate_ST"/>
</dbReference>
<dbReference type="PANTHER" id="PTHR35340:SF9">
    <property type="entry name" value="ASST-DOMAIN-CONTAINING PROTEIN"/>
    <property type="match status" value="1"/>
</dbReference>
<gene>
    <name evidence="2" type="ORF">H2204_003713</name>
</gene>
<name>A0AA38Y8S7_9EURO</name>
<comment type="caution">
    <text evidence="2">The sequence shown here is derived from an EMBL/GenBank/DDBJ whole genome shotgun (WGS) entry which is preliminary data.</text>
</comment>
<proteinExistence type="predicted"/>
<accession>A0AA38Y8S7</accession>
<dbReference type="InterPro" id="IPR039535">
    <property type="entry name" value="ASST-like"/>
</dbReference>
<organism evidence="2 3">
    <name type="scientific">Knufia peltigerae</name>
    <dbReference type="NCBI Taxonomy" id="1002370"/>
    <lineage>
        <taxon>Eukaryota</taxon>
        <taxon>Fungi</taxon>
        <taxon>Dikarya</taxon>
        <taxon>Ascomycota</taxon>
        <taxon>Pezizomycotina</taxon>
        <taxon>Eurotiomycetes</taxon>
        <taxon>Chaetothyriomycetidae</taxon>
        <taxon>Chaetothyriales</taxon>
        <taxon>Trichomeriaceae</taxon>
        <taxon>Knufia</taxon>
    </lineage>
</organism>
<reference evidence="2" key="1">
    <citation type="submission" date="2022-10" db="EMBL/GenBank/DDBJ databases">
        <title>Culturing micro-colonial fungi from biological soil crusts in the Mojave desert and describing Neophaeococcomyces mojavensis, and introducing the new genera and species Taxawa tesnikishii.</title>
        <authorList>
            <person name="Kurbessoian T."/>
            <person name="Stajich J.E."/>
        </authorList>
    </citation>
    <scope>NUCLEOTIDE SEQUENCE</scope>
    <source>
        <strain evidence="2">TK_35</strain>
    </source>
</reference>
<dbReference type="SUPFAM" id="SSF63829">
    <property type="entry name" value="Calcium-dependent phosphotriesterase"/>
    <property type="match status" value="1"/>
</dbReference>
<evidence type="ECO:0000313" key="3">
    <source>
        <dbReference type="Proteomes" id="UP001172681"/>
    </source>
</evidence>
<sequence length="529" mass="57574">MSPYQADQDSAVIYDTDGELVWSGYGLTGGGPVHAVHVCDYDDEPHVCFFNGEQGLGYARGHVEIWNTNLTAVAAVRAQNGISNIDMHENHLTRDGKAMFVTSYHPERYDLSDFNITTGQGWIQNCIVQKIDVANGNLLWEWSAIEHVPLTDSYVLPNSTEIAGTGFWPTSPWDYVHVNSADENEDGDVLISARHVNTVFKVSGDDGTVIWRLGGKNADFDMGDLVFSSQHDARWRSSNASADVISLFDNASDGFHSTADESSGMIIKLDHSTDPPTATLLKSFPAPEKQTISASQGNLQLLGDREDWDASNAFIGWGSQPAVTEHLPDGTIVFQAGVNANGPMNYRAFKYNLTTSPTDNPALYTYAPSTDAGLTMFYMSWNGATEVASWRLYGRSGCDDRWMEIATVKKDGFETMYRARSYHEFGMVEALDADENGLRNSSTRGTKTFVPSSVLAKHCDRDGCGVAEEYAEGDGDQQVAIDTNPGCSAQASNELSSENGSKNAAARRATGSMMMLVPIIGLVSGLIVI</sequence>
<feature type="region of interest" description="Disordered" evidence="1">
    <location>
        <begin position="485"/>
        <end position="504"/>
    </location>
</feature>
<dbReference type="EMBL" id="JAPDRN010000017">
    <property type="protein sequence ID" value="KAJ9639643.1"/>
    <property type="molecule type" value="Genomic_DNA"/>
</dbReference>
<feature type="compositionally biased region" description="Polar residues" evidence="1">
    <location>
        <begin position="485"/>
        <end position="502"/>
    </location>
</feature>
<protein>
    <recommendedName>
        <fullName evidence="4">ASST-domain-containing protein</fullName>
    </recommendedName>
</protein>
<evidence type="ECO:0000256" key="1">
    <source>
        <dbReference type="SAM" id="MobiDB-lite"/>
    </source>
</evidence>
<evidence type="ECO:0000313" key="2">
    <source>
        <dbReference type="EMBL" id="KAJ9639643.1"/>
    </source>
</evidence>
<dbReference type="AlphaFoldDB" id="A0AA38Y8S7"/>